<feature type="transmembrane region" description="Helical" evidence="7">
    <location>
        <begin position="147"/>
        <end position="168"/>
    </location>
</feature>
<protein>
    <recommendedName>
        <fullName evidence="8">MotA/TolQ/ExbB proton channel domain-containing protein</fullName>
    </recommendedName>
</protein>
<dbReference type="PANTHER" id="PTHR30625:SF3">
    <property type="entry name" value="TOL-PAL SYSTEM PROTEIN TOLQ"/>
    <property type="match status" value="1"/>
</dbReference>
<keyword evidence="6" id="KW-0653">Protein transport</keyword>
<dbReference type="AlphaFoldDB" id="A0A518G3N2"/>
<evidence type="ECO:0000256" key="3">
    <source>
        <dbReference type="ARBA" id="ARBA00022692"/>
    </source>
</evidence>
<dbReference type="InterPro" id="IPR050790">
    <property type="entry name" value="ExbB/TolQ_transport"/>
</dbReference>
<comment type="subcellular location">
    <subcellularLocation>
        <location evidence="1">Cell membrane</location>
        <topology evidence="1">Multi-pass membrane protein</topology>
    </subcellularLocation>
    <subcellularLocation>
        <location evidence="6">Membrane</location>
        <topology evidence="6">Multi-pass membrane protein</topology>
    </subcellularLocation>
</comment>
<accession>A0A518G3N2</accession>
<dbReference type="Proteomes" id="UP000318017">
    <property type="component" value="Chromosome"/>
</dbReference>
<evidence type="ECO:0000313" key="9">
    <source>
        <dbReference type="EMBL" id="QDV23206.1"/>
    </source>
</evidence>
<feature type="domain" description="MotA/TolQ/ExbB proton channel" evidence="8">
    <location>
        <begin position="99"/>
        <end position="169"/>
    </location>
</feature>
<evidence type="ECO:0000256" key="4">
    <source>
        <dbReference type="ARBA" id="ARBA00022989"/>
    </source>
</evidence>
<dbReference type="RefSeq" id="WP_145075896.1">
    <property type="nucleotide sequence ID" value="NZ_CP036298.1"/>
</dbReference>
<organism evidence="9 10">
    <name type="scientific">Aureliella helgolandensis</name>
    <dbReference type="NCBI Taxonomy" id="2527968"/>
    <lineage>
        <taxon>Bacteria</taxon>
        <taxon>Pseudomonadati</taxon>
        <taxon>Planctomycetota</taxon>
        <taxon>Planctomycetia</taxon>
        <taxon>Pirellulales</taxon>
        <taxon>Pirellulaceae</taxon>
        <taxon>Aureliella</taxon>
    </lineage>
</organism>
<dbReference type="GO" id="GO:0017038">
    <property type="term" value="P:protein import"/>
    <property type="evidence" value="ECO:0007669"/>
    <property type="project" value="TreeGrafter"/>
</dbReference>
<dbReference type="PANTHER" id="PTHR30625">
    <property type="entry name" value="PROTEIN TOLQ"/>
    <property type="match status" value="1"/>
</dbReference>
<evidence type="ECO:0000313" key="10">
    <source>
        <dbReference type="Proteomes" id="UP000318017"/>
    </source>
</evidence>
<evidence type="ECO:0000256" key="6">
    <source>
        <dbReference type="RuleBase" id="RU004057"/>
    </source>
</evidence>
<evidence type="ECO:0000256" key="7">
    <source>
        <dbReference type="SAM" id="Phobius"/>
    </source>
</evidence>
<keyword evidence="6" id="KW-0813">Transport</keyword>
<evidence type="ECO:0000256" key="2">
    <source>
        <dbReference type="ARBA" id="ARBA00022475"/>
    </source>
</evidence>
<dbReference type="KEGG" id="ahel:Q31a_15040"/>
<comment type="similarity">
    <text evidence="6">Belongs to the exbB/tolQ family.</text>
</comment>
<keyword evidence="3 7" id="KW-0812">Transmembrane</keyword>
<dbReference type="GO" id="GO:0005886">
    <property type="term" value="C:plasma membrane"/>
    <property type="evidence" value="ECO:0007669"/>
    <property type="project" value="UniProtKB-SubCell"/>
</dbReference>
<keyword evidence="4 7" id="KW-1133">Transmembrane helix</keyword>
<reference evidence="9 10" key="1">
    <citation type="submission" date="2019-02" db="EMBL/GenBank/DDBJ databases">
        <title>Deep-cultivation of Planctomycetes and their phenomic and genomic characterization uncovers novel biology.</title>
        <authorList>
            <person name="Wiegand S."/>
            <person name="Jogler M."/>
            <person name="Boedeker C."/>
            <person name="Pinto D."/>
            <person name="Vollmers J."/>
            <person name="Rivas-Marin E."/>
            <person name="Kohn T."/>
            <person name="Peeters S.H."/>
            <person name="Heuer A."/>
            <person name="Rast P."/>
            <person name="Oberbeckmann S."/>
            <person name="Bunk B."/>
            <person name="Jeske O."/>
            <person name="Meyerdierks A."/>
            <person name="Storesund J.E."/>
            <person name="Kallscheuer N."/>
            <person name="Luecker S."/>
            <person name="Lage O.M."/>
            <person name="Pohl T."/>
            <person name="Merkel B.J."/>
            <person name="Hornburger P."/>
            <person name="Mueller R.-W."/>
            <person name="Bruemmer F."/>
            <person name="Labrenz M."/>
            <person name="Spormann A.M."/>
            <person name="Op den Camp H."/>
            <person name="Overmann J."/>
            <person name="Amann R."/>
            <person name="Jetten M.S.M."/>
            <person name="Mascher T."/>
            <person name="Medema M.H."/>
            <person name="Devos D.P."/>
            <person name="Kaster A.-K."/>
            <person name="Ovreas L."/>
            <person name="Rohde M."/>
            <person name="Galperin M.Y."/>
            <person name="Jogler C."/>
        </authorList>
    </citation>
    <scope>NUCLEOTIDE SEQUENCE [LARGE SCALE GENOMIC DNA]</scope>
    <source>
        <strain evidence="9 10">Q31a</strain>
    </source>
</reference>
<gene>
    <name evidence="9" type="ORF">Q31a_15040</name>
</gene>
<dbReference type="Pfam" id="PF01618">
    <property type="entry name" value="MotA_ExbB"/>
    <property type="match status" value="1"/>
</dbReference>
<name>A0A518G3N2_9BACT</name>
<evidence type="ECO:0000256" key="1">
    <source>
        <dbReference type="ARBA" id="ARBA00004651"/>
    </source>
</evidence>
<evidence type="ECO:0000256" key="5">
    <source>
        <dbReference type="ARBA" id="ARBA00023136"/>
    </source>
</evidence>
<evidence type="ECO:0000259" key="8">
    <source>
        <dbReference type="Pfam" id="PF01618"/>
    </source>
</evidence>
<keyword evidence="2" id="KW-1003">Cell membrane</keyword>
<proteinExistence type="inferred from homology"/>
<dbReference type="InterPro" id="IPR002898">
    <property type="entry name" value="MotA_ExbB_proton_chnl"/>
</dbReference>
<dbReference type="EMBL" id="CP036298">
    <property type="protein sequence ID" value="QDV23206.1"/>
    <property type="molecule type" value="Genomic_DNA"/>
</dbReference>
<keyword evidence="10" id="KW-1185">Reference proteome</keyword>
<dbReference type="OrthoDB" id="3178152at2"/>
<keyword evidence="5 7" id="KW-0472">Membrane</keyword>
<feature type="transmembrane region" description="Helical" evidence="7">
    <location>
        <begin position="112"/>
        <end position="135"/>
    </location>
</feature>
<feature type="transmembrane region" description="Helical" evidence="7">
    <location>
        <begin position="6"/>
        <end position="28"/>
    </location>
</feature>
<sequence>MQLLTEVFYIFSNALLIPVLVVLLVSVVRTLIQSGRVLQEYLTRLQQKDSTATLEQALVQDSAILPIQEQRCEVQRIVFQMLAAANDLAQIAYLAERAELGWRRQLESLRGLVKLGPGLGLMGTLIPLGPALVGLAVGDIQTMSNNLVIAFSTTVLGLFVGLVAGYLVSVKKHWFQVDSALLNLCVDRISLRAAAGRPLIMEEMESTSQLEVLQAASDEIAQQADVEEISHV</sequence>